<dbReference type="Pfam" id="PF00795">
    <property type="entry name" value="CN_hydrolase"/>
    <property type="match status" value="1"/>
</dbReference>
<dbReference type="InterPro" id="IPR001110">
    <property type="entry name" value="UPF0012_CS"/>
</dbReference>
<sequence length="268" mass="29411">MMLRIAACQAKLQCEDVSANINHTLELINSATDSGAELVVLPELSNSGYMFKSKEELTDVISGTDAVSEWREKSAQKRCVIIAGYSEVEGGVAYNRSIIIDNGKIVHTYTKLHLWNTEKDIFTPGVKAPEVIQTSVGRVTTLICYDMEFPELVRIPALQGAQLIAAPVNWPSNFQSQNSQGAFSAELVRVMAAASTNRIWVAVADRSGLERGTDWLESSAVVDPNGWPISMVGRGSGVALADIDMNEADNKRISPNNNVFEDRRPEFY</sequence>
<gene>
    <name evidence="2" type="ORF">UFOPK4410_00204</name>
</gene>
<dbReference type="PROSITE" id="PS50263">
    <property type="entry name" value="CN_HYDROLASE"/>
    <property type="match status" value="1"/>
</dbReference>
<dbReference type="InterPro" id="IPR036526">
    <property type="entry name" value="C-N_Hydrolase_sf"/>
</dbReference>
<feature type="domain" description="CN hydrolase" evidence="1">
    <location>
        <begin position="3"/>
        <end position="245"/>
    </location>
</feature>
<dbReference type="AlphaFoldDB" id="A0A6J7VMG4"/>
<dbReference type="EMBL" id="CAFBRV010000009">
    <property type="protein sequence ID" value="CAB5105465.1"/>
    <property type="molecule type" value="Genomic_DNA"/>
</dbReference>
<proteinExistence type="predicted"/>
<dbReference type="PROSITE" id="PS01227">
    <property type="entry name" value="UPF0012"/>
    <property type="match status" value="1"/>
</dbReference>
<organism evidence="2">
    <name type="scientific">freshwater metagenome</name>
    <dbReference type="NCBI Taxonomy" id="449393"/>
    <lineage>
        <taxon>unclassified sequences</taxon>
        <taxon>metagenomes</taxon>
        <taxon>ecological metagenomes</taxon>
    </lineage>
</organism>
<name>A0A6J7VMG4_9ZZZZ</name>
<dbReference type="InterPro" id="IPR003010">
    <property type="entry name" value="C-N_Hydrolase"/>
</dbReference>
<accession>A0A6J7VMG4</accession>
<dbReference type="PANTHER" id="PTHR23088">
    <property type="entry name" value="NITRILASE-RELATED"/>
    <property type="match status" value="1"/>
</dbReference>
<dbReference type="SUPFAM" id="SSF56317">
    <property type="entry name" value="Carbon-nitrogen hydrolase"/>
    <property type="match status" value="1"/>
</dbReference>
<dbReference type="PANTHER" id="PTHR23088:SF27">
    <property type="entry name" value="DEAMINATED GLUTATHIONE AMIDASE"/>
    <property type="match status" value="1"/>
</dbReference>
<evidence type="ECO:0000313" key="2">
    <source>
        <dbReference type="EMBL" id="CAB5105465.1"/>
    </source>
</evidence>
<protein>
    <submittedName>
        <fullName evidence="2">Unannotated protein</fullName>
    </submittedName>
</protein>
<dbReference type="Gene3D" id="3.60.110.10">
    <property type="entry name" value="Carbon-nitrogen hydrolase"/>
    <property type="match status" value="1"/>
</dbReference>
<reference evidence="2" key="1">
    <citation type="submission" date="2020-05" db="EMBL/GenBank/DDBJ databases">
        <authorList>
            <person name="Chiriac C."/>
            <person name="Salcher M."/>
            <person name="Ghai R."/>
            <person name="Kavagutti S V."/>
        </authorList>
    </citation>
    <scope>NUCLEOTIDE SEQUENCE</scope>
</reference>
<evidence type="ECO:0000259" key="1">
    <source>
        <dbReference type="PROSITE" id="PS50263"/>
    </source>
</evidence>